<dbReference type="Gene3D" id="3.40.630.30">
    <property type="match status" value="1"/>
</dbReference>
<dbReference type="Proteomes" id="UP000018211">
    <property type="component" value="Unassembled WGS sequence"/>
</dbReference>
<evidence type="ECO:0000256" key="1">
    <source>
        <dbReference type="ARBA" id="ARBA00022679"/>
    </source>
</evidence>
<dbReference type="Pfam" id="PF00583">
    <property type="entry name" value="Acetyltransf_1"/>
    <property type="match status" value="1"/>
</dbReference>
<dbReference type="SUPFAM" id="SSF55729">
    <property type="entry name" value="Acyl-CoA N-acyltransferases (Nat)"/>
    <property type="match status" value="1"/>
</dbReference>
<keyword evidence="1" id="KW-0808">Transferase</keyword>
<dbReference type="GO" id="GO:0016747">
    <property type="term" value="F:acyltransferase activity, transferring groups other than amino-acyl groups"/>
    <property type="evidence" value="ECO:0007669"/>
    <property type="project" value="InterPro"/>
</dbReference>
<dbReference type="PROSITE" id="PS51186">
    <property type="entry name" value="GNAT"/>
    <property type="match status" value="1"/>
</dbReference>
<keyword evidence="2" id="KW-0012">Acyltransferase</keyword>
<dbReference type="EMBL" id="CAOF01000150">
    <property type="protein sequence ID" value="CCO48650.1"/>
    <property type="molecule type" value="Genomic_DNA"/>
</dbReference>
<dbReference type="CDD" id="cd04301">
    <property type="entry name" value="NAT_SF"/>
    <property type="match status" value="1"/>
</dbReference>
<dbReference type="InterPro" id="IPR050680">
    <property type="entry name" value="YpeA/RimI_acetyltransf"/>
</dbReference>
<protein>
    <submittedName>
        <fullName evidence="4">Acyl-CoA N-acyltransferase</fullName>
    </submittedName>
</protein>
<organism evidence="4 5">
    <name type="scientific">Vibrio nigripulchritudo SOn1</name>
    <dbReference type="NCBI Taxonomy" id="1238450"/>
    <lineage>
        <taxon>Bacteria</taxon>
        <taxon>Pseudomonadati</taxon>
        <taxon>Pseudomonadota</taxon>
        <taxon>Gammaproteobacteria</taxon>
        <taxon>Vibrionales</taxon>
        <taxon>Vibrionaceae</taxon>
        <taxon>Vibrio</taxon>
    </lineage>
</organism>
<dbReference type="AlphaFoldDB" id="A0AAV2VVK0"/>
<name>A0AAV2VVK0_9VIBR</name>
<dbReference type="InterPro" id="IPR016181">
    <property type="entry name" value="Acyl_CoA_acyltransferase"/>
</dbReference>
<evidence type="ECO:0000313" key="5">
    <source>
        <dbReference type="Proteomes" id="UP000018211"/>
    </source>
</evidence>
<feature type="domain" description="N-acetyltransferase" evidence="3">
    <location>
        <begin position="22"/>
        <end position="198"/>
    </location>
</feature>
<dbReference type="InterPro" id="IPR000182">
    <property type="entry name" value="GNAT_dom"/>
</dbReference>
<reference evidence="4 5" key="1">
    <citation type="journal article" date="2013" name="ISME J.">
        <title>Comparative genomics of pathogenic lineages of Vibrio nigripulchritudo identifies virulence-associated traits.</title>
        <authorList>
            <person name="Goudenege D."/>
            <person name="Labreuche Y."/>
            <person name="Krin E."/>
            <person name="Ansquer D."/>
            <person name="Mangenot S."/>
            <person name="Calteau A."/>
            <person name="Medigue C."/>
            <person name="Mazel D."/>
            <person name="Polz M.F."/>
            <person name="Le Roux F."/>
        </authorList>
    </citation>
    <scope>NUCLEOTIDE SEQUENCE [LARGE SCALE GENOMIC DNA]</scope>
    <source>
        <strain evidence="4 5">SOn1</strain>
    </source>
</reference>
<sequence length="200" mass="22827">MGVSPNGNHPKMEEFTLKEGRVELRQAEYQDYERIAQLHAKSWQQNYRGLVTDAYLDQYAEDDRIVVWQTRLTNPSFNQNVLILENEGELCGFICVYGNHNFEYGTIIDNLHIDSAYQGHGLGTKLMLEAAKWAEKYFPDSGVYLEVLDQNVAAKHFYLALGATQSHLSDWKAPCGSKVKEAVFTWTSPSILLRKAETFV</sequence>
<evidence type="ECO:0000313" key="4">
    <source>
        <dbReference type="EMBL" id="CCO48650.1"/>
    </source>
</evidence>
<proteinExistence type="predicted"/>
<dbReference type="PANTHER" id="PTHR43420:SF12">
    <property type="entry name" value="N-ACETYLTRANSFERASE DOMAIN-CONTAINING PROTEIN"/>
    <property type="match status" value="1"/>
</dbReference>
<comment type="caution">
    <text evidence="4">The sequence shown here is derived from an EMBL/GenBank/DDBJ whole genome shotgun (WGS) entry which is preliminary data.</text>
</comment>
<dbReference type="PANTHER" id="PTHR43420">
    <property type="entry name" value="ACETYLTRANSFERASE"/>
    <property type="match status" value="1"/>
</dbReference>
<evidence type="ECO:0000256" key="2">
    <source>
        <dbReference type="ARBA" id="ARBA00023315"/>
    </source>
</evidence>
<evidence type="ECO:0000259" key="3">
    <source>
        <dbReference type="PROSITE" id="PS51186"/>
    </source>
</evidence>
<accession>A0AAV2VVK0</accession>
<gene>
    <name evidence="4" type="ORF">VIBNISOn1_570040</name>
</gene>